<dbReference type="OrthoDB" id="671595at2759"/>
<dbReference type="InterPro" id="IPR000215">
    <property type="entry name" value="Serpin_fam"/>
</dbReference>
<sequence length="406" mass="45292">MVFVYIVLAIISLSGRTLSQTAIESIDGFSVDLLKDTVENGYGNIIMSPLSVSTLLGMVEVGARGNSKEELRQALHYPSQNPKFGVDAYKGILQGLTYRKGNSRSILEFATQLYMSYQEYLYSNYQNVISNNYLAEIRKINFQDVNLSVNTINEMVKAATKGKITSIIDSGAITPDTRLILANEIYFHGIWERQFDKNRTTIESFVTDPTVSGRAIQTVNPNQVIQVSMMQQAGSFISGLDSELRAKWVHLPFDNKEFSMVLVLPTDDNGINELAKRLTKEHLNRIIRTRSTHSVVLRVPRFKISNQLSLVNSLKRLGVQDIFGPAADLRDMSKNKVFVNNILHKAEMEVNEEGSTAAAASAVLVNTLSLSTSEDLIFYANQPFLVFLIQNNPGIPLFVGRVTNPQ</sequence>
<feature type="domain" description="Serpin" evidence="6">
    <location>
        <begin position="31"/>
        <end position="405"/>
    </location>
</feature>
<dbReference type="EMBL" id="KZ308199">
    <property type="protein sequence ID" value="KAG8224522.1"/>
    <property type="molecule type" value="Genomic_DNA"/>
</dbReference>
<dbReference type="InterPro" id="IPR042178">
    <property type="entry name" value="Serpin_sf_1"/>
</dbReference>
<dbReference type="SUPFAM" id="SSF56574">
    <property type="entry name" value="Serpins"/>
    <property type="match status" value="1"/>
</dbReference>
<dbReference type="PROSITE" id="PS00284">
    <property type="entry name" value="SERPIN"/>
    <property type="match status" value="1"/>
</dbReference>
<accession>A0A8K0JXN1</accession>
<dbReference type="CDD" id="cd00172">
    <property type="entry name" value="serpin"/>
    <property type="match status" value="1"/>
</dbReference>
<gene>
    <name evidence="7" type="ORF">J437_LFUL004213</name>
</gene>
<feature type="signal peptide" evidence="5">
    <location>
        <begin position="1"/>
        <end position="19"/>
    </location>
</feature>
<dbReference type="GO" id="GO:0004867">
    <property type="term" value="F:serine-type endopeptidase inhibitor activity"/>
    <property type="evidence" value="ECO:0007669"/>
    <property type="project" value="UniProtKB-KW"/>
</dbReference>
<evidence type="ECO:0000256" key="2">
    <source>
        <dbReference type="ARBA" id="ARBA00022690"/>
    </source>
</evidence>
<evidence type="ECO:0000256" key="5">
    <source>
        <dbReference type="SAM" id="SignalP"/>
    </source>
</evidence>
<evidence type="ECO:0000256" key="3">
    <source>
        <dbReference type="ARBA" id="ARBA00022900"/>
    </source>
</evidence>
<dbReference type="Gene3D" id="2.30.39.10">
    <property type="entry name" value="Alpha-1-antitrypsin, domain 1"/>
    <property type="match status" value="1"/>
</dbReference>
<dbReference type="PANTHER" id="PTHR11461:SF211">
    <property type="entry name" value="GH10112P-RELATED"/>
    <property type="match status" value="1"/>
</dbReference>
<dbReference type="PANTHER" id="PTHR11461">
    <property type="entry name" value="SERINE PROTEASE INHIBITOR, SERPIN"/>
    <property type="match status" value="1"/>
</dbReference>
<evidence type="ECO:0000259" key="6">
    <source>
        <dbReference type="SMART" id="SM00093"/>
    </source>
</evidence>
<dbReference type="Pfam" id="PF00079">
    <property type="entry name" value="Serpin"/>
    <property type="match status" value="1"/>
</dbReference>
<name>A0A8K0JXN1_LADFU</name>
<proteinExistence type="inferred from homology"/>
<dbReference type="Proteomes" id="UP000792457">
    <property type="component" value="Unassembled WGS sequence"/>
</dbReference>
<dbReference type="InterPro" id="IPR036186">
    <property type="entry name" value="Serpin_sf"/>
</dbReference>
<dbReference type="InterPro" id="IPR023795">
    <property type="entry name" value="Serpin_CS"/>
</dbReference>
<evidence type="ECO:0000313" key="8">
    <source>
        <dbReference type="Proteomes" id="UP000792457"/>
    </source>
</evidence>
<feature type="chain" id="PRO_5035436907" description="Serpin domain-containing protein" evidence="5">
    <location>
        <begin position="20"/>
        <end position="406"/>
    </location>
</feature>
<evidence type="ECO:0000256" key="4">
    <source>
        <dbReference type="RuleBase" id="RU000411"/>
    </source>
</evidence>
<dbReference type="InterPro" id="IPR023796">
    <property type="entry name" value="Serpin_dom"/>
</dbReference>
<dbReference type="AlphaFoldDB" id="A0A8K0JXN1"/>
<reference evidence="7" key="2">
    <citation type="submission" date="2017-10" db="EMBL/GenBank/DDBJ databases">
        <title>Ladona fulva Genome sequencing and assembly.</title>
        <authorList>
            <person name="Murali S."/>
            <person name="Richards S."/>
            <person name="Bandaranaike D."/>
            <person name="Bellair M."/>
            <person name="Blankenburg K."/>
            <person name="Chao H."/>
            <person name="Dinh H."/>
            <person name="Doddapaneni H."/>
            <person name="Dugan-Rocha S."/>
            <person name="Elkadiri S."/>
            <person name="Gnanaolivu R."/>
            <person name="Hernandez B."/>
            <person name="Skinner E."/>
            <person name="Javaid M."/>
            <person name="Lee S."/>
            <person name="Li M."/>
            <person name="Ming W."/>
            <person name="Munidasa M."/>
            <person name="Muniz J."/>
            <person name="Nguyen L."/>
            <person name="Hughes D."/>
            <person name="Osuji N."/>
            <person name="Pu L.-L."/>
            <person name="Puazo M."/>
            <person name="Qu C."/>
            <person name="Quiroz J."/>
            <person name="Raj R."/>
            <person name="Weissenberger G."/>
            <person name="Xin Y."/>
            <person name="Zou X."/>
            <person name="Han Y."/>
            <person name="Worley K."/>
            <person name="Muzny D."/>
            <person name="Gibbs R."/>
        </authorList>
    </citation>
    <scope>NUCLEOTIDE SEQUENCE</scope>
    <source>
        <strain evidence="7">Sampled in the wild</strain>
    </source>
</reference>
<dbReference type="GO" id="GO:0005615">
    <property type="term" value="C:extracellular space"/>
    <property type="evidence" value="ECO:0007669"/>
    <property type="project" value="InterPro"/>
</dbReference>
<dbReference type="SMART" id="SM00093">
    <property type="entry name" value="SERPIN"/>
    <property type="match status" value="1"/>
</dbReference>
<keyword evidence="2" id="KW-0646">Protease inhibitor</keyword>
<reference evidence="7" key="1">
    <citation type="submission" date="2013-04" db="EMBL/GenBank/DDBJ databases">
        <authorList>
            <person name="Qu J."/>
            <person name="Murali S.C."/>
            <person name="Bandaranaike D."/>
            <person name="Bellair M."/>
            <person name="Blankenburg K."/>
            <person name="Chao H."/>
            <person name="Dinh H."/>
            <person name="Doddapaneni H."/>
            <person name="Downs B."/>
            <person name="Dugan-Rocha S."/>
            <person name="Elkadiri S."/>
            <person name="Gnanaolivu R.D."/>
            <person name="Hernandez B."/>
            <person name="Javaid M."/>
            <person name="Jayaseelan J.C."/>
            <person name="Lee S."/>
            <person name="Li M."/>
            <person name="Ming W."/>
            <person name="Munidasa M."/>
            <person name="Muniz J."/>
            <person name="Nguyen L."/>
            <person name="Ongeri F."/>
            <person name="Osuji N."/>
            <person name="Pu L.-L."/>
            <person name="Puazo M."/>
            <person name="Qu C."/>
            <person name="Quiroz J."/>
            <person name="Raj R."/>
            <person name="Weissenberger G."/>
            <person name="Xin Y."/>
            <person name="Zou X."/>
            <person name="Han Y."/>
            <person name="Richards S."/>
            <person name="Worley K."/>
            <person name="Muzny D."/>
            <person name="Gibbs R."/>
        </authorList>
    </citation>
    <scope>NUCLEOTIDE SEQUENCE</scope>
    <source>
        <strain evidence="7">Sampled in the wild</strain>
    </source>
</reference>
<keyword evidence="3" id="KW-0722">Serine protease inhibitor</keyword>
<dbReference type="InterPro" id="IPR042185">
    <property type="entry name" value="Serpin_sf_2"/>
</dbReference>
<keyword evidence="8" id="KW-1185">Reference proteome</keyword>
<evidence type="ECO:0000256" key="1">
    <source>
        <dbReference type="ARBA" id="ARBA00009500"/>
    </source>
</evidence>
<comment type="similarity">
    <text evidence="1 4">Belongs to the serpin family.</text>
</comment>
<protein>
    <recommendedName>
        <fullName evidence="6">Serpin domain-containing protein</fullName>
    </recommendedName>
</protein>
<keyword evidence="5" id="KW-0732">Signal</keyword>
<comment type="caution">
    <text evidence="7">The sequence shown here is derived from an EMBL/GenBank/DDBJ whole genome shotgun (WGS) entry which is preliminary data.</text>
</comment>
<dbReference type="Gene3D" id="3.30.497.10">
    <property type="entry name" value="Antithrombin, subunit I, domain 2"/>
    <property type="match status" value="1"/>
</dbReference>
<evidence type="ECO:0000313" key="7">
    <source>
        <dbReference type="EMBL" id="KAG8224522.1"/>
    </source>
</evidence>
<organism evidence="7 8">
    <name type="scientific">Ladona fulva</name>
    <name type="common">Scarce chaser dragonfly</name>
    <name type="synonym">Libellula fulva</name>
    <dbReference type="NCBI Taxonomy" id="123851"/>
    <lineage>
        <taxon>Eukaryota</taxon>
        <taxon>Metazoa</taxon>
        <taxon>Ecdysozoa</taxon>
        <taxon>Arthropoda</taxon>
        <taxon>Hexapoda</taxon>
        <taxon>Insecta</taxon>
        <taxon>Pterygota</taxon>
        <taxon>Palaeoptera</taxon>
        <taxon>Odonata</taxon>
        <taxon>Epiprocta</taxon>
        <taxon>Anisoptera</taxon>
        <taxon>Libelluloidea</taxon>
        <taxon>Libellulidae</taxon>
        <taxon>Ladona</taxon>
    </lineage>
</organism>